<dbReference type="Gene3D" id="3.40.630.30">
    <property type="match status" value="1"/>
</dbReference>
<dbReference type="CDD" id="cd04301">
    <property type="entry name" value="NAT_SF"/>
    <property type="match status" value="1"/>
</dbReference>
<dbReference type="InterPro" id="IPR050832">
    <property type="entry name" value="Bact_Acetyltransf"/>
</dbReference>
<comment type="caution">
    <text evidence="4">The sequence shown here is derived from an EMBL/GenBank/DDBJ whole genome shotgun (WGS) entry which is preliminary data.</text>
</comment>
<keyword evidence="5" id="KW-1185">Reference proteome</keyword>
<keyword evidence="2" id="KW-0012">Acyltransferase</keyword>
<gene>
    <name evidence="4" type="ORF">J2S43_006811</name>
</gene>
<feature type="domain" description="N-acetyltransferase" evidence="3">
    <location>
        <begin position="6"/>
        <end position="171"/>
    </location>
</feature>
<reference evidence="4 5" key="1">
    <citation type="submission" date="2023-07" db="EMBL/GenBank/DDBJ databases">
        <title>Sequencing the genomes of 1000 actinobacteria strains.</title>
        <authorList>
            <person name="Klenk H.-P."/>
        </authorList>
    </citation>
    <scope>NUCLEOTIDE SEQUENCE [LARGE SCALE GENOMIC DNA]</scope>
    <source>
        <strain evidence="4 5">DSM 44710</strain>
    </source>
</reference>
<evidence type="ECO:0000256" key="1">
    <source>
        <dbReference type="ARBA" id="ARBA00022679"/>
    </source>
</evidence>
<name>A0ABT9N3L0_9ACTN</name>
<evidence type="ECO:0000259" key="3">
    <source>
        <dbReference type="PROSITE" id="PS51186"/>
    </source>
</evidence>
<evidence type="ECO:0000313" key="5">
    <source>
        <dbReference type="Proteomes" id="UP001240984"/>
    </source>
</evidence>
<dbReference type="PANTHER" id="PTHR43877">
    <property type="entry name" value="AMINOALKYLPHOSPHONATE N-ACETYLTRANSFERASE-RELATED-RELATED"/>
    <property type="match status" value="1"/>
</dbReference>
<dbReference type="Pfam" id="PF00583">
    <property type="entry name" value="Acetyltransf_1"/>
    <property type="match status" value="1"/>
</dbReference>
<evidence type="ECO:0000256" key="2">
    <source>
        <dbReference type="ARBA" id="ARBA00023315"/>
    </source>
</evidence>
<protein>
    <submittedName>
        <fullName evidence="4">Ribosomal protein S18 acetylase RimI-like enzyme</fullName>
    </submittedName>
</protein>
<keyword evidence="1" id="KW-0808">Transferase</keyword>
<dbReference type="EMBL" id="JAUSRA010000001">
    <property type="protein sequence ID" value="MDP9798299.1"/>
    <property type="molecule type" value="Genomic_DNA"/>
</dbReference>
<dbReference type="PROSITE" id="PS51186">
    <property type="entry name" value="GNAT"/>
    <property type="match status" value="1"/>
</dbReference>
<dbReference type="InterPro" id="IPR000182">
    <property type="entry name" value="GNAT_dom"/>
</dbReference>
<evidence type="ECO:0000313" key="4">
    <source>
        <dbReference type="EMBL" id="MDP9798299.1"/>
    </source>
</evidence>
<dbReference type="SUPFAM" id="SSF55729">
    <property type="entry name" value="Acyl-CoA N-acyltransferases (Nat)"/>
    <property type="match status" value="1"/>
</dbReference>
<accession>A0ABT9N3L0</accession>
<sequence length="171" mass="19322">MSSERLVIRPARLQDLDELVGIYQAAQRWLAEQGSDQWAKNTESKIRSSLTEAIGRMECYVAQNADAIIGMITVDEFADPEFWQAEDAPNSALYVHRMVIDRSASGRNVGGQLLDKAEELAASKGKSRLRLDAWRTNEKLHAYYMKQGFTLVRIVELGHRGSGALFERRVH</sequence>
<dbReference type="InterPro" id="IPR016181">
    <property type="entry name" value="Acyl_CoA_acyltransferase"/>
</dbReference>
<proteinExistence type="predicted"/>
<organism evidence="4 5">
    <name type="scientific">Catenuloplanes nepalensis</name>
    <dbReference type="NCBI Taxonomy" id="587533"/>
    <lineage>
        <taxon>Bacteria</taxon>
        <taxon>Bacillati</taxon>
        <taxon>Actinomycetota</taxon>
        <taxon>Actinomycetes</taxon>
        <taxon>Micromonosporales</taxon>
        <taxon>Micromonosporaceae</taxon>
        <taxon>Catenuloplanes</taxon>
    </lineage>
</organism>
<dbReference type="RefSeq" id="WP_306836088.1">
    <property type="nucleotide sequence ID" value="NZ_JAUSRA010000001.1"/>
</dbReference>
<dbReference type="PANTHER" id="PTHR43877:SF2">
    <property type="entry name" value="AMINOALKYLPHOSPHONATE N-ACETYLTRANSFERASE-RELATED"/>
    <property type="match status" value="1"/>
</dbReference>
<dbReference type="Proteomes" id="UP001240984">
    <property type="component" value="Unassembled WGS sequence"/>
</dbReference>